<protein>
    <recommendedName>
        <fullName evidence="4">Eukaryotic translation initiation factor 3 subunit H</fullName>
        <shortName evidence="4">eIF3h</shortName>
    </recommendedName>
</protein>
<dbReference type="PANTHER" id="PTHR10410">
    <property type="entry name" value="EUKARYOTIC TRANSLATION INITIATION FACTOR 3 -RELATED"/>
    <property type="match status" value="1"/>
</dbReference>
<dbReference type="GO" id="GO:0001732">
    <property type="term" value="P:formation of cytoplasmic translation initiation complex"/>
    <property type="evidence" value="ECO:0007669"/>
    <property type="project" value="UniProtKB-UniRule"/>
</dbReference>
<evidence type="ECO:0000313" key="8">
    <source>
        <dbReference type="WBParaSite" id="PSAMB.scaffold1093size36065.g10916.t1"/>
    </source>
</evidence>
<dbReference type="PROSITE" id="PS50249">
    <property type="entry name" value="MPN"/>
    <property type="match status" value="1"/>
</dbReference>
<dbReference type="GO" id="GO:0033290">
    <property type="term" value="C:eukaryotic 48S preinitiation complex"/>
    <property type="evidence" value="ECO:0007669"/>
    <property type="project" value="UniProtKB-UniRule"/>
</dbReference>
<evidence type="ECO:0000256" key="1">
    <source>
        <dbReference type="ARBA" id="ARBA00022490"/>
    </source>
</evidence>
<keyword evidence="7" id="KW-1185">Reference proteome</keyword>
<dbReference type="FunFam" id="3.40.140.10:FF:000087">
    <property type="entry name" value="Eukaryotic translation initiation factor 3 subunit H"/>
    <property type="match status" value="1"/>
</dbReference>
<dbReference type="InterPro" id="IPR037518">
    <property type="entry name" value="MPN"/>
</dbReference>
<keyword evidence="3 4" id="KW-0648">Protein biosynthesis</keyword>
<dbReference type="Gene3D" id="3.40.140.10">
    <property type="entry name" value="Cytidine Deaminase, domain 2"/>
    <property type="match status" value="1"/>
</dbReference>
<proteinExistence type="inferred from homology"/>
<evidence type="ECO:0000256" key="4">
    <source>
        <dbReference type="HAMAP-Rule" id="MF_03007"/>
    </source>
</evidence>
<comment type="subcellular location">
    <subcellularLocation>
        <location evidence="4">Cytoplasm</location>
    </subcellularLocation>
</comment>
<evidence type="ECO:0000313" key="7">
    <source>
        <dbReference type="Proteomes" id="UP000887566"/>
    </source>
</evidence>
<dbReference type="WBParaSite" id="PSAMB.scaffold1093size36065.g10916.t1">
    <property type="protein sequence ID" value="PSAMB.scaffold1093size36065.g10916.t1"/>
    <property type="gene ID" value="PSAMB.scaffold1093size36065.g10916"/>
</dbReference>
<evidence type="ECO:0000259" key="6">
    <source>
        <dbReference type="PROSITE" id="PS50249"/>
    </source>
</evidence>
<dbReference type="InterPro" id="IPR000555">
    <property type="entry name" value="JAMM/MPN+_dom"/>
</dbReference>
<evidence type="ECO:0000256" key="2">
    <source>
        <dbReference type="ARBA" id="ARBA00022540"/>
    </source>
</evidence>
<keyword evidence="2 4" id="KW-0396">Initiation factor</keyword>
<feature type="compositionally biased region" description="Basic and acidic residues" evidence="5">
    <location>
        <begin position="270"/>
        <end position="281"/>
    </location>
</feature>
<reference evidence="8" key="1">
    <citation type="submission" date="2022-11" db="UniProtKB">
        <authorList>
            <consortium name="WormBaseParasite"/>
        </authorList>
    </citation>
    <scope>IDENTIFICATION</scope>
</reference>
<organism evidence="7 8">
    <name type="scientific">Plectus sambesii</name>
    <dbReference type="NCBI Taxonomy" id="2011161"/>
    <lineage>
        <taxon>Eukaryota</taxon>
        <taxon>Metazoa</taxon>
        <taxon>Ecdysozoa</taxon>
        <taxon>Nematoda</taxon>
        <taxon>Chromadorea</taxon>
        <taxon>Plectida</taxon>
        <taxon>Plectina</taxon>
        <taxon>Plectoidea</taxon>
        <taxon>Plectidae</taxon>
        <taxon>Plectus</taxon>
    </lineage>
</organism>
<dbReference type="HAMAP" id="MF_03007">
    <property type="entry name" value="eIF3h"/>
    <property type="match status" value="1"/>
</dbReference>
<evidence type="ECO:0000256" key="5">
    <source>
        <dbReference type="SAM" id="MobiDB-lite"/>
    </source>
</evidence>
<evidence type="ECO:0000256" key="3">
    <source>
        <dbReference type="ARBA" id="ARBA00022917"/>
    </source>
</evidence>
<keyword evidence="1 4" id="KW-0963">Cytoplasm</keyword>
<dbReference type="Pfam" id="PF19445">
    <property type="entry name" value="eIF3h_C"/>
    <property type="match status" value="1"/>
</dbReference>
<dbReference type="SMART" id="SM00232">
    <property type="entry name" value="JAB_MPN"/>
    <property type="match status" value="1"/>
</dbReference>
<name>A0A914ULD4_9BILA</name>
<dbReference type="CDD" id="cd08065">
    <property type="entry name" value="MPN_eIF3h"/>
    <property type="match status" value="1"/>
</dbReference>
<dbReference type="Proteomes" id="UP000887566">
    <property type="component" value="Unplaced"/>
</dbReference>
<sequence>MLAGANVDFVQLDSLVVMKIVKHVETEQYTGMSEVGGEACQGFLTGLVAMDEHRLEITNCFPTARTELAVDDEGRERAARDLEDVKQAEMLDMLRKFRNMNIDYELVGFYQAHPFGACFTADLVESLVDYQSSVVDGVVLIYDPVKTRQGQLSLRAYRLSAKALDLCYVDWSPETVKQAGLTFENMFEELPIVIKNSHLVNVMLSELALSSTKAAEPAQLQIGAKGSLEKCMRGMMNHIDDLNRSINAYNKYAVDKTRHDALISNLTQKRQLENESRRGRGEPPLPTDDIKKMKAPTLQAKNGMLECFLAASETAAHVDHAQEVAGENIAKLFLAESVAEERIGKERSSSSINPTCNVLNELLAVAVAAESNTFALLESCGATTADVVDLELLRFAPMTDDACGRRARISTTAPPTGLPSSNHPGAAKIVRSSVLLRRISSAVAADWQWASSALSWNPLFVCSEQGMCAFYASLLTSAFRRAAVAIAYPPVGIVRNAVMFSSKRISDSHCPLASSTRRC</sequence>
<dbReference type="InterPro" id="IPR050242">
    <property type="entry name" value="JAMM_MPN+_peptidase_M67A"/>
</dbReference>
<accession>A0A914ULD4</accession>
<dbReference type="InterPro" id="IPR045810">
    <property type="entry name" value="eIF3h_C"/>
</dbReference>
<feature type="domain" description="MPN" evidence="6">
    <location>
        <begin position="10"/>
        <end position="163"/>
    </location>
</feature>
<dbReference type="GO" id="GO:0003743">
    <property type="term" value="F:translation initiation factor activity"/>
    <property type="evidence" value="ECO:0007669"/>
    <property type="project" value="UniProtKB-UniRule"/>
</dbReference>
<comment type="function">
    <text evidence="4">Component of the eukaryotic translation initiation factor 3 (eIF-3) complex, which is involved in protein synthesis of a specialized repertoire of mRNAs and, together with other initiation factors, stimulates binding of mRNA and methionyl-tRNAi to the 40S ribosome. The eIF-3 complex specifically targets and initiates translation of a subset of mRNAs involved in cell proliferation.</text>
</comment>
<comment type="similarity">
    <text evidence="4">Belongs to the eIF-3 subunit H family.</text>
</comment>
<comment type="subunit">
    <text evidence="4">Component of the eukaryotic translation initiation factor 3 (eIF-3) complex.</text>
</comment>
<dbReference type="AlphaFoldDB" id="A0A914ULD4"/>
<dbReference type="GO" id="GO:0016282">
    <property type="term" value="C:eukaryotic 43S preinitiation complex"/>
    <property type="evidence" value="ECO:0007669"/>
    <property type="project" value="UniProtKB-UniRule"/>
</dbReference>
<feature type="region of interest" description="Disordered" evidence="5">
    <location>
        <begin position="268"/>
        <end position="290"/>
    </location>
</feature>
<dbReference type="GO" id="GO:0008237">
    <property type="term" value="F:metallopeptidase activity"/>
    <property type="evidence" value="ECO:0007669"/>
    <property type="project" value="InterPro"/>
</dbReference>
<dbReference type="InterPro" id="IPR027524">
    <property type="entry name" value="eIF3h"/>
</dbReference>
<dbReference type="GO" id="GO:0005852">
    <property type="term" value="C:eukaryotic translation initiation factor 3 complex"/>
    <property type="evidence" value="ECO:0007669"/>
    <property type="project" value="UniProtKB-UniRule"/>
</dbReference>
<dbReference type="Pfam" id="PF01398">
    <property type="entry name" value="JAB"/>
    <property type="match status" value="1"/>
</dbReference>